<dbReference type="InterPro" id="IPR036388">
    <property type="entry name" value="WH-like_DNA-bd_sf"/>
</dbReference>
<dbReference type="CDD" id="cd00038">
    <property type="entry name" value="CAP_ED"/>
    <property type="match status" value="1"/>
</dbReference>
<feature type="domain" description="Cyclic nucleotide-binding" evidence="4">
    <location>
        <begin position="20"/>
        <end position="121"/>
    </location>
</feature>
<dbReference type="SUPFAM" id="SSF51206">
    <property type="entry name" value="cAMP-binding domain-like"/>
    <property type="match status" value="1"/>
</dbReference>
<keyword evidence="6" id="KW-1185">Reference proteome</keyword>
<dbReference type="Pfam" id="PF00027">
    <property type="entry name" value="cNMP_binding"/>
    <property type="match status" value="1"/>
</dbReference>
<dbReference type="InterPro" id="IPR036390">
    <property type="entry name" value="WH_DNA-bd_sf"/>
</dbReference>
<dbReference type="EMBL" id="NWVD01000006">
    <property type="protein sequence ID" value="PCG08312.1"/>
    <property type="molecule type" value="Genomic_DNA"/>
</dbReference>
<dbReference type="Proteomes" id="UP000218784">
    <property type="component" value="Unassembled WGS sequence"/>
</dbReference>
<evidence type="ECO:0000313" key="5">
    <source>
        <dbReference type="EMBL" id="PCG08312.1"/>
    </source>
</evidence>
<dbReference type="Gene3D" id="2.60.120.10">
    <property type="entry name" value="Jelly Rolls"/>
    <property type="match status" value="1"/>
</dbReference>
<dbReference type="AlphaFoldDB" id="A0A2A4HTT8"/>
<keyword evidence="1" id="KW-0805">Transcription regulation</keyword>
<keyword evidence="3" id="KW-0804">Transcription</keyword>
<evidence type="ECO:0000256" key="1">
    <source>
        <dbReference type="ARBA" id="ARBA00023015"/>
    </source>
</evidence>
<dbReference type="Gene3D" id="1.10.10.10">
    <property type="entry name" value="Winged helix-like DNA-binding domain superfamily/Winged helix DNA-binding domain"/>
    <property type="match status" value="1"/>
</dbReference>
<protein>
    <submittedName>
        <fullName evidence="5">Crp/Fnr family transcriptional regulator</fullName>
    </submittedName>
</protein>
<dbReference type="InterPro" id="IPR012318">
    <property type="entry name" value="HTH_CRP"/>
</dbReference>
<dbReference type="GO" id="GO:0006355">
    <property type="term" value="P:regulation of DNA-templated transcription"/>
    <property type="evidence" value="ECO:0007669"/>
    <property type="project" value="InterPro"/>
</dbReference>
<organism evidence="5 6">
    <name type="scientific">Sphingomonas ginsenosidimutans</name>
    <dbReference type="NCBI Taxonomy" id="862134"/>
    <lineage>
        <taxon>Bacteria</taxon>
        <taxon>Pseudomonadati</taxon>
        <taxon>Pseudomonadota</taxon>
        <taxon>Alphaproteobacteria</taxon>
        <taxon>Sphingomonadales</taxon>
        <taxon>Sphingomonadaceae</taxon>
        <taxon>Sphingomonas</taxon>
    </lineage>
</organism>
<accession>A0A2A4HTT8</accession>
<name>A0A2A4HTT8_9SPHN</name>
<keyword evidence="2" id="KW-0238">DNA-binding</keyword>
<evidence type="ECO:0000313" key="6">
    <source>
        <dbReference type="Proteomes" id="UP000218784"/>
    </source>
</evidence>
<evidence type="ECO:0000256" key="3">
    <source>
        <dbReference type="ARBA" id="ARBA00023163"/>
    </source>
</evidence>
<reference evidence="5 6" key="1">
    <citation type="submission" date="2017-09" db="EMBL/GenBank/DDBJ databases">
        <title>Sphingomonas ginsenosidimutans KACC 14949, whole genome shotgun sequence.</title>
        <authorList>
            <person name="Feng G."/>
            <person name="Zhu H."/>
        </authorList>
    </citation>
    <scope>NUCLEOTIDE SEQUENCE [LARGE SCALE GENOMIC DNA]</scope>
    <source>
        <strain evidence="5 6">KACC 14949</strain>
    </source>
</reference>
<dbReference type="InterPro" id="IPR000595">
    <property type="entry name" value="cNMP-bd_dom"/>
</dbReference>
<proteinExistence type="predicted"/>
<dbReference type="InterPro" id="IPR018490">
    <property type="entry name" value="cNMP-bd_dom_sf"/>
</dbReference>
<evidence type="ECO:0000259" key="4">
    <source>
        <dbReference type="PROSITE" id="PS50042"/>
    </source>
</evidence>
<dbReference type="PROSITE" id="PS50042">
    <property type="entry name" value="CNMP_BINDING_3"/>
    <property type="match status" value="1"/>
</dbReference>
<evidence type="ECO:0000256" key="2">
    <source>
        <dbReference type="ARBA" id="ARBA00023125"/>
    </source>
</evidence>
<dbReference type="Pfam" id="PF13545">
    <property type="entry name" value="HTH_Crp_2"/>
    <property type="match status" value="1"/>
</dbReference>
<gene>
    <name evidence="5" type="ORF">COA17_13105</name>
</gene>
<dbReference type="SMART" id="SM00419">
    <property type="entry name" value="HTH_CRP"/>
    <property type="match status" value="1"/>
</dbReference>
<sequence length="227" mass="23613">MPPSLHCGVDMADRLGANRWFAPLPAALRDAIAAAASPRALAPGQWVYGQGDEDTGIVMVVDGLLRLETVVDERTVLIGVARAGTAFGQSRRHGGGPRIVTARAGPPSRVVTVGDSALGRIAVDQPAIWHAVSTLVYAQLDASVHGLAEMLALPPIARIAARLRPFAEDGAAPLSQADLAELCGLSRKTTSVHLATLEAAGAIARGYGSIRLTDPDMLARFCAAETV</sequence>
<dbReference type="InterPro" id="IPR014710">
    <property type="entry name" value="RmlC-like_jellyroll"/>
</dbReference>
<dbReference type="SUPFAM" id="SSF46785">
    <property type="entry name" value="Winged helix' DNA-binding domain"/>
    <property type="match status" value="1"/>
</dbReference>
<dbReference type="GO" id="GO:0003677">
    <property type="term" value="F:DNA binding"/>
    <property type="evidence" value="ECO:0007669"/>
    <property type="project" value="UniProtKB-KW"/>
</dbReference>
<comment type="caution">
    <text evidence="5">The sequence shown here is derived from an EMBL/GenBank/DDBJ whole genome shotgun (WGS) entry which is preliminary data.</text>
</comment>